<evidence type="ECO:0000313" key="8">
    <source>
        <dbReference type="Proteomes" id="UP000094056"/>
    </source>
</evidence>
<dbReference type="InterPro" id="IPR051749">
    <property type="entry name" value="PINc/VapC_TA_RNase"/>
</dbReference>
<evidence type="ECO:0000256" key="2">
    <source>
        <dbReference type="ARBA" id="ARBA00022722"/>
    </source>
</evidence>
<keyword evidence="1" id="KW-1277">Toxin-antitoxin system</keyword>
<dbReference type="GO" id="GO:0004540">
    <property type="term" value="F:RNA nuclease activity"/>
    <property type="evidence" value="ECO:0007669"/>
    <property type="project" value="TreeGrafter"/>
</dbReference>
<evidence type="ECO:0000256" key="3">
    <source>
        <dbReference type="ARBA" id="ARBA00022723"/>
    </source>
</evidence>
<proteinExistence type="predicted"/>
<keyword evidence="3" id="KW-0479">Metal-binding</keyword>
<dbReference type="PANTHER" id="PTHR42740:SF1">
    <property type="entry name" value="RIBONUCLEASE VAPC3"/>
    <property type="match status" value="1"/>
</dbReference>
<evidence type="ECO:0000256" key="4">
    <source>
        <dbReference type="ARBA" id="ARBA00022801"/>
    </source>
</evidence>
<reference evidence="7 8" key="1">
    <citation type="submission" date="2016-07" db="EMBL/GenBank/DDBJ databases">
        <title>Draft genome of Scalindua rubra, obtained from a brine-seawater interface in the Red Sea, sheds light on salt adaptation in anammox bacteria.</title>
        <authorList>
            <person name="Speth D.R."/>
            <person name="Lagkouvardos I."/>
            <person name="Wang Y."/>
            <person name="Qian P.-Y."/>
            <person name="Dutilh B.E."/>
            <person name="Jetten M.S."/>
        </authorList>
    </citation>
    <scope>NUCLEOTIDE SEQUENCE [LARGE SCALE GENOMIC DNA]</scope>
    <source>
        <strain evidence="7">BSI-1</strain>
    </source>
</reference>
<evidence type="ECO:0000313" key="7">
    <source>
        <dbReference type="EMBL" id="ODS34645.1"/>
    </source>
</evidence>
<name>A0A1E3XG87_9BACT</name>
<protein>
    <submittedName>
        <fullName evidence="7">Nucleic acid-binding protein contains PIN domain protein</fullName>
    </submittedName>
</protein>
<dbReference type="PANTHER" id="PTHR42740">
    <property type="entry name" value="RIBONUCLEASE VAPC3"/>
    <property type="match status" value="1"/>
</dbReference>
<dbReference type="AlphaFoldDB" id="A0A1E3XG87"/>
<dbReference type="GO" id="GO:0016787">
    <property type="term" value="F:hydrolase activity"/>
    <property type="evidence" value="ECO:0007669"/>
    <property type="project" value="UniProtKB-KW"/>
</dbReference>
<evidence type="ECO:0000256" key="1">
    <source>
        <dbReference type="ARBA" id="ARBA00022649"/>
    </source>
</evidence>
<accession>A0A1E3XG87</accession>
<feature type="domain" description="PIN" evidence="6">
    <location>
        <begin position="2"/>
        <end position="121"/>
    </location>
</feature>
<keyword evidence="4" id="KW-0378">Hydrolase</keyword>
<organism evidence="7 8">
    <name type="scientific">Candidatus Scalindua rubra</name>
    <dbReference type="NCBI Taxonomy" id="1872076"/>
    <lineage>
        <taxon>Bacteria</taxon>
        <taxon>Pseudomonadati</taxon>
        <taxon>Planctomycetota</taxon>
        <taxon>Candidatus Brocadiia</taxon>
        <taxon>Candidatus Brocadiales</taxon>
        <taxon>Candidatus Scalinduaceae</taxon>
        <taxon>Candidatus Scalindua</taxon>
    </lineage>
</organism>
<dbReference type="Proteomes" id="UP000094056">
    <property type="component" value="Unassembled WGS sequence"/>
</dbReference>
<gene>
    <name evidence="7" type="ORF">SCARUB_00225</name>
</gene>
<dbReference type="GO" id="GO:0046872">
    <property type="term" value="F:metal ion binding"/>
    <property type="evidence" value="ECO:0007669"/>
    <property type="project" value="UniProtKB-KW"/>
</dbReference>
<dbReference type="InterPro" id="IPR029060">
    <property type="entry name" value="PIN-like_dom_sf"/>
</dbReference>
<sequence>MVIIDTSVWLFALKKKHHTVIKDKVNNVLIESEVAINGIIKLELLGGAKTKKEYERLKNRLDALYYIEATWLLWDHASKIAFDLRRKGITVPFTDVFIASSAITENALLIHADSHFDLIAKHSDLNVESLLSIIKKKI</sequence>
<evidence type="ECO:0000256" key="5">
    <source>
        <dbReference type="ARBA" id="ARBA00022842"/>
    </source>
</evidence>
<dbReference type="InterPro" id="IPR002716">
    <property type="entry name" value="PIN_dom"/>
</dbReference>
<dbReference type="Gene3D" id="3.40.50.1010">
    <property type="entry name" value="5'-nuclease"/>
    <property type="match status" value="1"/>
</dbReference>
<dbReference type="EMBL" id="MAYW01000003">
    <property type="protein sequence ID" value="ODS34645.1"/>
    <property type="molecule type" value="Genomic_DNA"/>
</dbReference>
<dbReference type="Pfam" id="PF01850">
    <property type="entry name" value="PIN"/>
    <property type="match status" value="1"/>
</dbReference>
<comment type="caution">
    <text evidence="7">The sequence shown here is derived from an EMBL/GenBank/DDBJ whole genome shotgun (WGS) entry which is preliminary data.</text>
</comment>
<dbReference type="CDD" id="cd18758">
    <property type="entry name" value="PIN_MtVapC3-like"/>
    <property type="match status" value="1"/>
</dbReference>
<evidence type="ECO:0000259" key="6">
    <source>
        <dbReference type="Pfam" id="PF01850"/>
    </source>
</evidence>
<keyword evidence="5" id="KW-0460">Magnesium</keyword>
<dbReference type="SUPFAM" id="SSF88723">
    <property type="entry name" value="PIN domain-like"/>
    <property type="match status" value="1"/>
</dbReference>
<keyword evidence="2" id="KW-0540">Nuclease</keyword>